<dbReference type="EMBL" id="CAMAPF010000963">
    <property type="protein sequence ID" value="CAH9130932.1"/>
    <property type="molecule type" value="Genomic_DNA"/>
</dbReference>
<protein>
    <submittedName>
        <fullName evidence="2">Uncharacterized protein</fullName>
    </submittedName>
</protein>
<feature type="compositionally biased region" description="Pro residues" evidence="1">
    <location>
        <begin position="26"/>
        <end position="35"/>
    </location>
</feature>
<evidence type="ECO:0000313" key="2">
    <source>
        <dbReference type="EMBL" id="CAH9130932.1"/>
    </source>
</evidence>
<proteinExistence type="predicted"/>
<organism evidence="2 3">
    <name type="scientific">Cuscuta epithymum</name>
    <dbReference type="NCBI Taxonomy" id="186058"/>
    <lineage>
        <taxon>Eukaryota</taxon>
        <taxon>Viridiplantae</taxon>
        <taxon>Streptophyta</taxon>
        <taxon>Embryophyta</taxon>
        <taxon>Tracheophyta</taxon>
        <taxon>Spermatophyta</taxon>
        <taxon>Magnoliopsida</taxon>
        <taxon>eudicotyledons</taxon>
        <taxon>Gunneridae</taxon>
        <taxon>Pentapetalae</taxon>
        <taxon>asterids</taxon>
        <taxon>lamiids</taxon>
        <taxon>Solanales</taxon>
        <taxon>Convolvulaceae</taxon>
        <taxon>Cuscuteae</taxon>
        <taxon>Cuscuta</taxon>
        <taxon>Cuscuta subgen. Cuscuta</taxon>
    </lineage>
</organism>
<sequence>MEETCLTWKLAHLTHNCKRNKKKPIPSFPLSPTRPPSSKEEKTSQKYTSSIAKLVLQLNKEEEGSLRKKRGWKSVLIEVMTLYKFFFVH</sequence>
<accession>A0AAV0F6E8</accession>
<comment type="caution">
    <text evidence="2">The sequence shown here is derived from an EMBL/GenBank/DDBJ whole genome shotgun (WGS) entry which is preliminary data.</text>
</comment>
<keyword evidence="3" id="KW-1185">Reference proteome</keyword>
<reference evidence="2" key="1">
    <citation type="submission" date="2022-07" db="EMBL/GenBank/DDBJ databases">
        <authorList>
            <person name="Macas J."/>
            <person name="Novak P."/>
            <person name="Neumann P."/>
        </authorList>
    </citation>
    <scope>NUCLEOTIDE SEQUENCE</scope>
</reference>
<dbReference type="AlphaFoldDB" id="A0AAV0F6E8"/>
<feature type="region of interest" description="Disordered" evidence="1">
    <location>
        <begin position="19"/>
        <end position="46"/>
    </location>
</feature>
<dbReference type="Proteomes" id="UP001152523">
    <property type="component" value="Unassembled WGS sequence"/>
</dbReference>
<evidence type="ECO:0000313" key="3">
    <source>
        <dbReference type="Proteomes" id="UP001152523"/>
    </source>
</evidence>
<evidence type="ECO:0000256" key="1">
    <source>
        <dbReference type="SAM" id="MobiDB-lite"/>
    </source>
</evidence>
<name>A0AAV0F6E8_9ASTE</name>
<gene>
    <name evidence="2" type="ORF">CEPIT_LOCUS31021</name>
</gene>